<dbReference type="Proteomes" id="UP001148614">
    <property type="component" value="Unassembled WGS sequence"/>
</dbReference>
<dbReference type="CDD" id="cd08249">
    <property type="entry name" value="enoyl_reductase_like"/>
    <property type="match status" value="1"/>
</dbReference>
<dbReference type="Gene3D" id="3.90.180.10">
    <property type="entry name" value="Medium-chain alcohol dehydrogenases, catalytic domain"/>
    <property type="match status" value="1"/>
</dbReference>
<sequence length="342" mass="34967">MAPTNTAAYYPSDKAPTLEISSAPYPTPEPNEVIIKVAAAAINPVDKKVQVAGTALFPFLTYPLTGGLDVAGTVAEVGSAALTKFSIGDRVLGFPCDFTSRSGAFQSYVAVSASVASRIPAETSYIEAATLPSGVATAAEALYSYLGLTEPTAPARPGNGKTIVIGGGASVVGSNAIQLAVASGYEVISTSSPSNFAHCTSLGASSVFDYRDPDLASKLTSTLAGRECAGAFCAVEGSNAAVFEAVSKSEGSKRVACAILFTQDGIPKGIQAEMIHAYHLKDTPVAETIFGTFLPKALASGQYKLQPKARVVGNGLEAVQTGLDIVGEGVSCQKLVVTLGEQ</sequence>
<dbReference type="SUPFAM" id="SSF50129">
    <property type="entry name" value="GroES-like"/>
    <property type="match status" value="1"/>
</dbReference>
<dbReference type="Gene3D" id="3.40.50.720">
    <property type="entry name" value="NAD(P)-binding Rossmann-like Domain"/>
    <property type="match status" value="1"/>
</dbReference>
<comment type="similarity">
    <text evidence="1">Belongs to the zinc-containing alcohol dehydrogenase family.</text>
</comment>
<keyword evidence="5" id="KW-1185">Reference proteome</keyword>
<feature type="domain" description="Enoyl reductase (ER)" evidence="3">
    <location>
        <begin position="14"/>
        <end position="337"/>
    </location>
</feature>
<keyword evidence="2" id="KW-0560">Oxidoreductase</keyword>
<dbReference type="SUPFAM" id="SSF51735">
    <property type="entry name" value="NAD(P)-binding Rossmann-fold domains"/>
    <property type="match status" value="1"/>
</dbReference>
<comment type="caution">
    <text evidence="4">The sequence shown here is derived from an EMBL/GenBank/DDBJ whole genome shotgun (WGS) entry which is preliminary data.</text>
</comment>
<dbReference type="PANTHER" id="PTHR45348:SF2">
    <property type="entry name" value="ZINC-TYPE ALCOHOL DEHYDROGENASE-LIKE PROTEIN C2E1P3.01"/>
    <property type="match status" value="1"/>
</dbReference>
<accession>A0A9W8NNJ8</accession>
<evidence type="ECO:0000256" key="1">
    <source>
        <dbReference type="ARBA" id="ARBA00008072"/>
    </source>
</evidence>
<protein>
    <recommendedName>
        <fullName evidence="3">Enoyl reductase (ER) domain-containing protein</fullName>
    </recommendedName>
</protein>
<gene>
    <name evidence="4" type="ORF">NPX13_g419</name>
</gene>
<name>A0A9W8NNJ8_9PEZI</name>
<dbReference type="InterPro" id="IPR013154">
    <property type="entry name" value="ADH-like_N"/>
</dbReference>
<dbReference type="InterPro" id="IPR020843">
    <property type="entry name" value="ER"/>
</dbReference>
<dbReference type="PANTHER" id="PTHR45348">
    <property type="entry name" value="HYPOTHETICAL OXIDOREDUCTASE (EUROFUNG)"/>
    <property type="match status" value="1"/>
</dbReference>
<dbReference type="GO" id="GO:0016651">
    <property type="term" value="F:oxidoreductase activity, acting on NAD(P)H"/>
    <property type="evidence" value="ECO:0007669"/>
    <property type="project" value="InterPro"/>
</dbReference>
<dbReference type="InterPro" id="IPR036291">
    <property type="entry name" value="NAD(P)-bd_dom_sf"/>
</dbReference>
<dbReference type="EMBL" id="JANPWZ010000027">
    <property type="protein sequence ID" value="KAJ3580139.1"/>
    <property type="molecule type" value="Genomic_DNA"/>
</dbReference>
<dbReference type="SMART" id="SM00829">
    <property type="entry name" value="PKS_ER"/>
    <property type="match status" value="1"/>
</dbReference>
<organism evidence="4 5">
    <name type="scientific">Xylaria arbuscula</name>
    <dbReference type="NCBI Taxonomy" id="114810"/>
    <lineage>
        <taxon>Eukaryota</taxon>
        <taxon>Fungi</taxon>
        <taxon>Dikarya</taxon>
        <taxon>Ascomycota</taxon>
        <taxon>Pezizomycotina</taxon>
        <taxon>Sordariomycetes</taxon>
        <taxon>Xylariomycetidae</taxon>
        <taxon>Xylariales</taxon>
        <taxon>Xylariaceae</taxon>
        <taxon>Xylaria</taxon>
    </lineage>
</organism>
<evidence type="ECO:0000313" key="4">
    <source>
        <dbReference type="EMBL" id="KAJ3580139.1"/>
    </source>
</evidence>
<evidence type="ECO:0000256" key="2">
    <source>
        <dbReference type="ARBA" id="ARBA00023002"/>
    </source>
</evidence>
<dbReference type="VEuPathDB" id="FungiDB:F4678DRAFT_464307"/>
<reference evidence="4" key="1">
    <citation type="submission" date="2022-07" db="EMBL/GenBank/DDBJ databases">
        <title>Genome Sequence of Xylaria arbuscula.</title>
        <authorList>
            <person name="Buettner E."/>
        </authorList>
    </citation>
    <scope>NUCLEOTIDE SEQUENCE</scope>
    <source>
        <strain evidence="4">VT107</strain>
    </source>
</reference>
<evidence type="ECO:0000259" key="3">
    <source>
        <dbReference type="SMART" id="SM00829"/>
    </source>
</evidence>
<dbReference type="InterPro" id="IPR011032">
    <property type="entry name" value="GroES-like_sf"/>
</dbReference>
<dbReference type="Pfam" id="PF08240">
    <property type="entry name" value="ADH_N"/>
    <property type="match status" value="1"/>
</dbReference>
<proteinExistence type="inferred from homology"/>
<dbReference type="AlphaFoldDB" id="A0A9W8NNJ8"/>
<evidence type="ECO:0000313" key="5">
    <source>
        <dbReference type="Proteomes" id="UP001148614"/>
    </source>
</evidence>
<dbReference type="InterPro" id="IPR047122">
    <property type="entry name" value="Trans-enoyl_RdTase-like"/>
</dbReference>